<keyword evidence="2" id="KW-1185">Reference proteome</keyword>
<reference evidence="2" key="1">
    <citation type="journal article" date="2019" name="Int. J. Syst. Evol. Microbiol.">
        <title>The Global Catalogue of Microorganisms (GCM) 10K type strain sequencing project: providing services to taxonomists for standard genome sequencing and annotation.</title>
        <authorList>
            <consortium name="The Broad Institute Genomics Platform"/>
            <consortium name="The Broad Institute Genome Sequencing Center for Infectious Disease"/>
            <person name="Wu L."/>
            <person name="Ma J."/>
        </authorList>
    </citation>
    <scope>NUCLEOTIDE SEQUENCE [LARGE SCALE GENOMIC DNA]</scope>
    <source>
        <strain evidence="2">KACC 13778</strain>
    </source>
</reference>
<sequence>MRNVRIIAPVSSRGGRRFEPVDELALHDLIDALASSLPGPRGDVLVVPEMPSPLGLPDFVAVVGGTEWLARRSAAGIGPVLSDIDCAVLAATSPARPLRIDTLSRRLGWSKRELEPAVGRLVRSGALTLSSGGAVTVHPALKPIGTVFAVEAKIKDWRRAVLQGRTYRTWANNYIVVLGDVGPTAVDRAREGVAEDAAGLFTRAGWVVRPAVRDPAATRRLQGFEHLFAAIGSQPSF</sequence>
<name>A0ABW0N417_9ACTN</name>
<proteinExistence type="predicted"/>
<gene>
    <name evidence="1" type="ORF">ACFPKY_19940</name>
</gene>
<evidence type="ECO:0000313" key="2">
    <source>
        <dbReference type="Proteomes" id="UP001595956"/>
    </source>
</evidence>
<dbReference type="EMBL" id="JBHSMD010000010">
    <property type="protein sequence ID" value="MFC5495389.1"/>
    <property type="molecule type" value="Genomic_DNA"/>
</dbReference>
<comment type="caution">
    <text evidence="1">The sequence shown here is derived from an EMBL/GenBank/DDBJ whole genome shotgun (WGS) entry which is preliminary data.</text>
</comment>
<dbReference type="Proteomes" id="UP001595956">
    <property type="component" value="Unassembled WGS sequence"/>
</dbReference>
<accession>A0ABW0N417</accession>
<organism evidence="1 2">
    <name type="scientific">Nocardioides caricicola</name>
    <dbReference type="NCBI Taxonomy" id="634770"/>
    <lineage>
        <taxon>Bacteria</taxon>
        <taxon>Bacillati</taxon>
        <taxon>Actinomycetota</taxon>
        <taxon>Actinomycetes</taxon>
        <taxon>Propionibacteriales</taxon>
        <taxon>Nocardioidaceae</taxon>
        <taxon>Nocardioides</taxon>
    </lineage>
</organism>
<evidence type="ECO:0000313" key="1">
    <source>
        <dbReference type="EMBL" id="MFC5495389.1"/>
    </source>
</evidence>
<protein>
    <submittedName>
        <fullName evidence="1">Uncharacterized protein</fullName>
    </submittedName>
</protein>
<dbReference type="RefSeq" id="WP_345181789.1">
    <property type="nucleotide sequence ID" value="NZ_BAABFQ010000009.1"/>
</dbReference>